<keyword evidence="2" id="KW-1185">Reference proteome</keyword>
<sequence>MQADRPTPPSLAHPQSRSAHTTHRIKLHNNSATPKTPVPAVRHGGAQRPSGSVAV</sequence>
<proteinExistence type="predicted"/>
<protein>
    <submittedName>
        <fullName evidence="1">Uncharacterized protein</fullName>
    </submittedName>
</protein>
<gene>
    <name evidence="1" type="ORF">BO66DRAFT_395421</name>
</gene>
<dbReference type="Proteomes" id="UP000249661">
    <property type="component" value="Unassembled WGS sequence"/>
</dbReference>
<evidence type="ECO:0000313" key="2">
    <source>
        <dbReference type="Proteomes" id="UP000249661"/>
    </source>
</evidence>
<dbReference type="EMBL" id="KZ824995">
    <property type="protein sequence ID" value="RAH65462.1"/>
    <property type="molecule type" value="Genomic_DNA"/>
</dbReference>
<organism evidence="1 2">
    <name type="scientific">Aspergillus aculeatinus CBS 121060</name>
    <dbReference type="NCBI Taxonomy" id="1448322"/>
    <lineage>
        <taxon>Eukaryota</taxon>
        <taxon>Fungi</taxon>
        <taxon>Dikarya</taxon>
        <taxon>Ascomycota</taxon>
        <taxon>Pezizomycotina</taxon>
        <taxon>Eurotiomycetes</taxon>
        <taxon>Eurotiomycetidae</taxon>
        <taxon>Eurotiales</taxon>
        <taxon>Aspergillaceae</taxon>
        <taxon>Aspergillus</taxon>
        <taxon>Aspergillus subgen. Circumdati</taxon>
    </lineage>
</organism>
<name>A0ACD1GW02_9EURO</name>
<accession>A0ACD1GW02</accession>
<reference evidence="1" key="1">
    <citation type="submission" date="2018-02" db="EMBL/GenBank/DDBJ databases">
        <title>The genomes of Aspergillus section Nigri reveals drivers in fungal speciation.</title>
        <authorList>
            <consortium name="DOE Joint Genome Institute"/>
            <person name="Vesth T.C."/>
            <person name="Nybo J."/>
            <person name="Theobald S."/>
            <person name="Brandl J."/>
            <person name="Frisvad J.C."/>
            <person name="Nielsen K.F."/>
            <person name="Lyhne E.K."/>
            <person name="Kogle M.E."/>
            <person name="Kuo A."/>
            <person name="Riley R."/>
            <person name="Clum A."/>
            <person name="Nolan M."/>
            <person name="Lipzen A."/>
            <person name="Salamov A."/>
            <person name="Henrissat B."/>
            <person name="Wiebenga A."/>
            <person name="De vries R.P."/>
            <person name="Grigoriev I.V."/>
            <person name="Mortensen U.H."/>
            <person name="Andersen M.R."/>
            <person name="Baker S.E."/>
        </authorList>
    </citation>
    <scope>NUCLEOTIDE SEQUENCE</scope>
    <source>
        <strain evidence="1">CBS 121060</strain>
    </source>
</reference>
<evidence type="ECO:0000313" key="1">
    <source>
        <dbReference type="EMBL" id="RAH65462.1"/>
    </source>
</evidence>